<proteinExistence type="predicted"/>
<feature type="region of interest" description="Disordered" evidence="1">
    <location>
        <begin position="89"/>
        <end position="115"/>
    </location>
</feature>
<evidence type="ECO:0000256" key="1">
    <source>
        <dbReference type="SAM" id="MobiDB-lite"/>
    </source>
</evidence>
<reference evidence="2 3" key="1">
    <citation type="submission" date="2021-02" db="EMBL/GenBank/DDBJ databases">
        <title>Variation within the Batrachochytrium salamandrivorans European outbreak.</title>
        <authorList>
            <person name="Kelly M."/>
            <person name="Pasmans F."/>
            <person name="Shea T.P."/>
            <person name="Munoz J.F."/>
            <person name="Carranza S."/>
            <person name="Cuomo C.A."/>
            <person name="Martel A."/>
        </authorList>
    </citation>
    <scope>NUCLEOTIDE SEQUENCE [LARGE SCALE GENOMIC DNA]</scope>
    <source>
        <strain evidence="2 3">AMFP18/2</strain>
    </source>
</reference>
<keyword evidence="3" id="KW-1185">Reference proteome</keyword>
<feature type="region of interest" description="Disordered" evidence="1">
    <location>
        <begin position="50"/>
        <end position="71"/>
    </location>
</feature>
<comment type="caution">
    <text evidence="2">The sequence shown here is derived from an EMBL/GenBank/DDBJ whole genome shotgun (WGS) entry which is preliminary data.</text>
</comment>
<evidence type="ECO:0000313" key="3">
    <source>
        <dbReference type="Proteomes" id="UP001648503"/>
    </source>
</evidence>
<name>A0ABQ8F1U8_9FUNG</name>
<feature type="compositionally biased region" description="Basic and acidic residues" evidence="1">
    <location>
        <begin position="100"/>
        <end position="115"/>
    </location>
</feature>
<accession>A0ABQ8F1U8</accession>
<dbReference type="EMBL" id="JAFCIX010000432">
    <property type="protein sequence ID" value="KAH6590577.1"/>
    <property type="molecule type" value="Genomic_DNA"/>
</dbReference>
<dbReference type="Proteomes" id="UP001648503">
    <property type="component" value="Unassembled WGS sequence"/>
</dbReference>
<gene>
    <name evidence="2" type="ORF">BASA50_009296</name>
</gene>
<evidence type="ECO:0000313" key="2">
    <source>
        <dbReference type="EMBL" id="KAH6590577.1"/>
    </source>
</evidence>
<protein>
    <submittedName>
        <fullName evidence="2">Uncharacterized protein</fullName>
    </submittedName>
</protein>
<organism evidence="2 3">
    <name type="scientific">Batrachochytrium salamandrivorans</name>
    <dbReference type="NCBI Taxonomy" id="1357716"/>
    <lineage>
        <taxon>Eukaryota</taxon>
        <taxon>Fungi</taxon>
        <taxon>Fungi incertae sedis</taxon>
        <taxon>Chytridiomycota</taxon>
        <taxon>Chytridiomycota incertae sedis</taxon>
        <taxon>Chytridiomycetes</taxon>
        <taxon>Rhizophydiales</taxon>
        <taxon>Rhizophydiales incertae sedis</taxon>
        <taxon>Batrachochytrium</taxon>
    </lineage>
</organism>
<sequence>MRVNALVAAAMAITSVNASGKGGFKSWFGRGGMTGSESRHNLLRSTLSLFQGPEPTKKKPGDGSDGDDKDPFCDPIISKLSGLRDKAAELSSNIPRQRQVSRELRGHRRKDPDRDEYGYMKVDRMAARSELDDEDSPEMKEIKESLIALEKEYRELWIPFINECWNKSTYVLPPEKMIEQWLFFRRTRVIMHKSLTAPPYQ</sequence>